<reference evidence="2" key="1">
    <citation type="submission" date="2014-05" db="EMBL/GenBank/DDBJ databases">
        <title>The transcriptome of the halophilic microalga Tetraselmis sp. GSL018 isolated from the Great Salt Lake, Utah.</title>
        <authorList>
            <person name="Jinkerson R.E."/>
            <person name="D'Adamo S."/>
            <person name="Posewitz M.C."/>
        </authorList>
    </citation>
    <scope>NUCLEOTIDE SEQUENCE</scope>
    <source>
        <strain evidence="2">GSL018</strain>
    </source>
</reference>
<evidence type="ECO:0000313" key="2">
    <source>
        <dbReference type="EMBL" id="JAC83218.1"/>
    </source>
</evidence>
<organism evidence="2">
    <name type="scientific">Tetraselmis sp. GSL018</name>
    <dbReference type="NCBI Taxonomy" id="582737"/>
    <lineage>
        <taxon>Eukaryota</taxon>
        <taxon>Viridiplantae</taxon>
        <taxon>Chlorophyta</taxon>
        <taxon>core chlorophytes</taxon>
        <taxon>Chlorodendrophyceae</taxon>
        <taxon>Chlorodendrales</taxon>
        <taxon>Chlorodendraceae</taxon>
        <taxon>Tetraselmis</taxon>
    </lineage>
</organism>
<dbReference type="AlphaFoldDB" id="A0A061SG21"/>
<feature type="region of interest" description="Disordered" evidence="1">
    <location>
        <begin position="313"/>
        <end position="351"/>
    </location>
</feature>
<dbReference type="EMBL" id="GBEZ01001785">
    <property type="protein sequence ID" value="JAC83218.1"/>
    <property type="molecule type" value="Transcribed_RNA"/>
</dbReference>
<sequence length="351" mass="38480">MFTTACPTRKGAAVDAIEQFFLAGANVSFPQRLQSAHKSGMPQDSVRGRQDPVSPFVDNMHAATGPRGACAAHQQQQPQAPVTFGLPRITSGTELNRNPSLQFNMEFEEDSQGSCVVDEARLKLAIEQLRRMMKCSSATESEVKQVITDVREAASQQQAAVSCSAVAKALEERGFGVCVRTALGGGDGLDCLHNLRHHFLIVKPPRGLQGKPVAGATFIVDINFREQFQVAHATPHYRELIDQMDIEFIGAEPKLRAVIQMLCEEMARAYREQDISLPPWRQTSSMLSKWCPRRSEDYSADGKRQRPNAVMDSASYGAVPNGPKLPWDTGASGRSPTQRGSRLLTGWNGAN</sequence>
<name>A0A061SG21_9CHLO</name>
<protein>
    <submittedName>
        <fullName evidence="2">Duf506-domain-containing protein</fullName>
    </submittedName>
</protein>
<dbReference type="PANTHER" id="PTHR31579">
    <property type="entry name" value="OS03G0796600 PROTEIN"/>
    <property type="match status" value="1"/>
</dbReference>
<gene>
    <name evidence="2" type="ORF">TSPGSL018_3886</name>
</gene>
<dbReference type="Pfam" id="PF04720">
    <property type="entry name" value="PDDEXK_6"/>
    <property type="match status" value="1"/>
</dbReference>
<proteinExistence type="predicted"/>
<dbReference type="InterPro" id="IPR006502">
    <property type="entry name" value="PDDEXK-like"/>
</dbReference>
<evidence type="ECO:0000256" key="1">
    <source>
        <dbReference type="SAM" id="MobiDB-lite"/>
    </source>
</evidence>
<dbReference type="PANTHER" id="PTHR31579:SF1">
    <property type="entry name" value="OS03G0796600 PROTEIN"/>
    <property type="match status" value="1"/>
</dbReference>
<accession>A0A061SG21</accession>